<evidence type="ECO:0000256" key="1">
    <source>
        <dbReference type="SAM" id="Phobius"/>
    </source>
</evidence>
<organism evidence="2 3">
    <name type="scientific">Gimesia alba</name>
    <dbReference type="NCBI Taxonomy" id="2527973"/>
    <lineage>
        <taxon>Bacteria</taxon>
        <taxon>Pseudomonadati</taxon>
        <taxon>Planctomycetota</taxon>
        <taxon>Planctomycetia</taxon>
        <taxon>Planctomycetales</taxon>
        <taxon>Planctomycetaceae</taxon>
        <taxon>Gimesia</taxon>
    </lineage>
</organism>
<sequence>MEVFILAALLGGTFTAMKLWGAIKWPWIWVLCPLWLSALVILIVGVIAGQIEV</sequence>
<feature type="transmembrane region" description="Helical" evidence="1">
    <location>
        <begin position="26"/>
        <end position="48"/>
    </location>
</feature>
<protein>
    <recommendedName>
        <fullName evidence="4">Major facilitator superfamily (MFS) profile domain-containing protein</fullName>
    </recommendedName>
</protein>
<proteinExistence type="predicted"/>
<keyword evidence="1" id="KW-1133">Transmembrane helix</keyword>
<dbReference type="Proteomes" id="UP000317171">
    <property type="component" value="Chromosome"/>
</dbReference>
<reference evidence="2 3" key="1">
    <citation type="submission" date="2019-02" db="EMBL/GenBank/DDBJ databases">
        <title>Deep-cultivation of Planctomycetes and their phenomic and genomic characterization uncovers novel biology.</title>
        <authorList>
            <person name="Wiegand S."/>
            <person name="Jogler M."/>
            <person name="Boedeker C."/>
            <person name="Pinto D."/>
            <person name="Vollmers J."/>
            <person name="Rivas-Marin E."/>
            <person name="Kohn T."/>
            <person name="Peeters S.H."/>
            <person name="Heuer A."/>
            <person name="Rast P."/>
            <person name="Oberbeckmann S."/>
            <person name="Bunk B."/>
            <person name="Jeske O."/>
            <person name="Meyerdierks A."/>
            <person name="Storesund J.E."/>
            <person name="Kallscheuer N."/>
            <person name="Luecker S."/>
            <person name="Lage O.M."/>
            <person name="Pohl T."/>
            <person name="Merkel B.J."/>
            <person name="Hornburger P."/>
            <person name="Mueller R.-W."/>
            <person name="Bruemmer F."/>
            <person name="Labrenz M."/>
            <person name="Spormann A.M."/>
            <person name="Op den Camp H."/>
            <person name="Overmann J."/>
            <person name="Amann R."/>
            <person name="Jetten M.S.M."/>
            <person name="Mascher T."/>
            <person name="Medema M.H."/>
            <person name="Devos D.P."/>
            <person name="Kaster A.-K."/>
            <person name="Ovreas L."/>
            <person name="Rohde M."/>
            <person name="Galperin M.Y."/>
            <person name="Jogler C."/>
        </authorList>
    </citation>
    <scope>NUCLEOTIDE SEQUENCE [LARGE SCALE GENOMIC DNA]</scope>
    <source>
        <strain evidence="2 3">Pan241w</strain>
    </source>
</reference>
<keyword evidence="1" id="KW-0472">Membrane</keyword>
<accession>A0A517RAZ2</accession>
<evidence type="ECO:0000313" key="2">
    <source>
        <dbReference type="EMBL" id="QDT41038.1"/>
    </source>
</evidence>
<evidence type="ECO:0000313" key="3">
    <source>
        <dbReference type="Proteomes" id="UP000317171"/>
    </source>
</evidence>
<dbReference type="KEGG" id="gaz:Pan241w_10970"/>
<dbReference type="EMBL" id="CP036269">
    <property type="protein sequence ID" value="QDT41038.1"/>
    <property type="molecule type" value="Genomic_DNA"/>
</dbReference>
<dbReference type="RefSeq" id="WP_198000331.1">
    <property type="nucleotide sequence ID" value="NZ_CP036269.1"/>
</dbReference>
<gene>
    <name evidence="2" type="ORF">Pan241w_10970</name>
</gene>
<evidence type="ECO:0008006" key="4">
    <source>
        <dbReference type="Google" id="ProtNLM"/>
    </source>
</evidence>
<keyword evidence="1" id="KW-0812">Transmembrane</keyword>
<dbReference type="AlphaFoldDB" id="A0A517RAZ2"/>
<name>A0A517RAZ2_9PLAN</name>
<keyword evidence="3" id="KW-1185">Reference proteome</keyword>